<evidence type="ECO:0000313" key="1">
    <source>
        <dbReference type="EMBL" id="MFC4824868.1"/>
    </source>
</evidence>
<organism evidence="1 2">
    <name type="scientific">Halorussus aquaticus</name>
    <dbReference type="NCBI Taxonomy" id="2953748"/>
    <lineage>
        <taxon>Archaea</taxon>
        <taxon>Methanobacteriati</taxon>
        <taxon>Methanobacteriota</taxon>
        <taxon>Stenosarchaea group</taxon>
        <taxon>Halobacteria</taxon>
        <taxon>Halobacteriales</taxon>
        <taxon>Haladaptataceae</taxon>
        <taxon>Halorussus</taxon>
    </lineage>
</organism>
<reference evidence="1 2" key="1">
    <citation type="journal article" date="2019" name="Int. J. Syst. Evol. Microbiol.">
        <title>The Global Catalogue of Microorganisms (GCM) 10K type strain sequencing project: providing services to taxonomists for standard genome sequencing and annotation.</title>
        <authorList>
            <consortium name="The Broad Institute Genomics Platform"/>
            <consortium name="The Broad Institute Genome Sequencing Center for Infectious Disease"/>
            <person name="Wu L."/>
            <person name="Ma J."/>
        </authorList>
    </citation>
    <scope>NUCLEOTIDE SEQUENCE [LARGE SCALE GENOMIC DNA]</scope>
    <source>
        <strain evidence="1 2">XZYJ18</strain>
    </source>
</reference>
<keyword evidence="2" id="KW-1185">Reference proteome</keyword>
<protein>
    <submittedName>
        <fullName evidence="1">Uncharacterized protein</fullName>
    </submittedName>
</protein>
<proteinExistence type="predicted"/>
<evidence type="ECO:0000313" key="2">
    <source>
        <dbReference type="Proteomes" id="UP001595945"/>
    </source>
</evidence>
<dbReference type="Proteomes" id="UP001595945">
    <property type="component" value="Unassembled WGS sequence"/>
</dbReference>
<dbReference type="GeneID" id="73044431"/>
<name>A0ABD5Q2J2_9EURY</name>
<dbReference type="EMBL" id="JBHSHT010000001">
    <property type="protein sequence ID" value="MFC4824868.1"/>
    <property type="molecule type" value="Genomic_DNA"/>
</dbReference>
<sequence length="59" mass="6210">MRKIDVLTLLGLLQGSLLSLGDGAVVGVPLFAASAYMLAKRRARPTRERVTSAAAALSR</sequence>
<dbReference type="AlphaFoldDB" id="A0ABD5Q2J2"/>
<dbReference type="RefSeq" id="WP_254269416.1">
    <property type="nucleotide sequence ID" value="NZ_CP100400.1"/>
</dbReference>
<accession>A0ABD5Q2J2</accession>
<gene>
    <name evidence="1" type="ORF">ACFO9K_11420</name>
</gene>
<comment type="caution">
    <text evidence="1">The sequence shown here is derived from an EMBL/GenBank/DDBJ whole genome shotgun (WGS) entry which is preliminary data.</text>
</comment>